<gene>
    <name evidence="1" type="ORF">HNR37_000437</name>
</gene>
<dbReference type="RefSeq" id="WP_183729241.1">
    <property type="nucleotide sequence ID" value="NZ_JACHID010000002.1"/>
</dbReference>
<evidence type="ECO:0000313" key="1">
    <source>
        <dbReference type="EMBL" id="MBB5021131.1"/>
    </source>
</evidence>
<keyword evidence="2" id="KW-1185">Reference proteome</keyword>
<name>A0A7W7Y2Z0_9BACT</name>
<dbReference type="Proteomes" id="UP000528322">
    <property type="component" value="Unassembled WGS sequence"/>
</dbReference>
<protein>
    <submittedName>
        <fullName evidence="1">Uncharacterized protein</fullName>
    </submittedName>
</protein>
<proteinExistence type="predicted"/>
<dbReference type="AlphaFoldDB" id="A0A7W7Y2Z0"/>
<reference evidence="1 2" key="1">
    <citation type="submission" date="2020-08" db="EMBL/GenBank/DDBJ databases">
        <title>Genomic Encyclopedia of Type Strains, Phase IV (KMG-IV): sequencing the most valuable type-strain genomes for metagenomic binning, comparative biology and taxonomic classification.</title>
        <authorList>
            <person name="Goeker M."/>
        </authorList>
    </citation>
    <scope>NUCLEOTIDE SEQUENCE [LARGE SCALE GENOMIC DNA]</scope>
    <source>
        <strain evidence="1 2">DSM 22071</strain>
    </source>
</reference>
<accession>A0A7W7Y2Z0</accession>
<organism evidence="1 2">
    <name type="scientific">Desulfurispira natronophila</name>
    <dbReference type="NCBI Taxonomy" id="682562"/>
    <lineage>
        <taxon>Bacteria</taxon>
        <taxon>Pseudomonadati</taxon>
        <taxon>Chrysiogenota</taxon>
        <taxon>Chrysiogenia</taxon>
        <taxon>Chrysiogenales</taxon>
        <taxon>Chrysiogenaceae</taxon>
        <taxon>Desulfurispira</taxon>
    </lineage>
</organism>
<comment type="caution">
    <text evidence="1">The sequence shown here is derived from an EMBL/GenBank/DDBJ whole genome shotgun (WGS) entry which is preliminary data.</text>
</comment>
<dbReference type="EMBL" id="JACHID010000002">
    <property type="protein sequence ID" value="MBB5021131.1"/>
    <property type="molecule type" value="Genomic_DNA"/>
</dbReference>
<sequence length="473" mass="54783">MAAYFPDSYRGSFYETLFASFHPREQVLIGREFLGVSLRRPLRPRTFEMYLAQHNRVLTLPRFMWRYDKQVIYNYLKLVLRHYVFGATVLLTKIHLGQQLQAPSPGCVHDAHAMTASLINLNQHQELLDSKLDVLLAHLLKERVRHYYILCIVGFAIARELFSRSAMEKTLAAMANSSLPGSIPMGVELEFSNLGHEAPIDTTWANPSQWGRWRRDPAFHNMRLYHCFHLDHVSWRLGGYLDHHVGWRKYKPVPFCRVGGFMECCLVRTNYQRSSSLPYTTDTGLLSQTVEALIDYFPDVAPFSMHLNLEQTSSGLKNEPMVDDYICLFILGGDFGPDEQGKLMERRLGRDEIRGLAHRNKHYSSQDRQWHTVVEFGIVRLWRRHERPVDMQTIILTLKGFLGGYRIRQENINTMGALLRWAGTPCALDISALQRFCRNVAGGLLELGETVDTQEFEHRLLRTLQQRQQELFG</sequence>
<evidence type="ECO:0000313" key="2">
    <source>
        <dbReference type="Proteomes" id="UP000528322"/>
    </source>
</evidence>